<gene>
    <name evidence="1" type="ORF">L798_07767</name>
</gene>
<reference evidence="1 2" key="1">
    <citation type="journal article" date="2014" name="Nat. Commun.">
        <title>Molecular traces of alternative social organization in a termite genome.</title>
        <authorList>
            <person name="Terrapon N."/>
            <person name="Li C."/>
            <person name="Robertson H.M."/>
            <person name="Ji L."/>
            <person name="Meng X."/>
            <person name="Booth W."/>
            <person name="Chen Z."/>
            <person name="Childers C.P."/>
            <person name="Glastad K.M."/>
            <person name="Gokhale K."/>
            <person name="Gowin J."/>
            <person name="Gronenberg W."/>
            <person name="Hermansen R.A."/>
            <person name="Hu H."/>
            <person name="Hunt B.G."/>
            <person name="Huylmans A.K."/>
            <person name="Khalil S.M."/>
            <person name="Mitchell R.D."/>
            <person name="Munoz-Torres M.C."/>
            <person name="Mustard J.A."/>
            <person name="Pan H."/>
            <person name="Reese J.T."/>
            <person name="Scharf M.E."/>
            <person name="Sun F."/>
            <person name="Vogel H."/>
            <person name="Xiao J."/>
            <person name="Yang W."/>
            <person name="Yang Z."/>
            <person name="Yang Z."/>
            <person name="Zhou J."/>
            <person name="Zhu J."/>
            <person name="Brent C.S."/>
            <person name="Elsik C.G."/>
            <person name="Goodisman M.A."/>
            <person name="Liberles D.A."/>
            <person name="Roe R.M."/>
            <person name="Vargo E.L."/>
            <person name="Vilcinskas A."/>
            <person name="Wang J."/>
            <person name="Bornberg-Bauer E."/>
            <person name="Korb J."/>
            <person name="Zhang G."/>
            <person name="Liebig J."/>
        </authorList>
    </citation>
    <scope>NUCLEOTIDE SEQUENCE [LARGE SCALE GENOMIC DNA]</scope>
    <source>
        <tissue evidence="1">Whole organism</tissue>
    </source>
</reference>
<organism evidence="1 2">
    <name type="scientific">Zootermopsis nevadensis</name>
    <name type="common">Dampwood termite</name>
    <dbReference type="NCBI Taxonomy" id="136037"/>
    <lineage>
        <taxon>Eukaryota</taxon>
        <taxon>Metazoa</taxon>
        <taxon>Ecdysozoa</taxon>
        <taxon>Arthropoda</taxon>
        <taxon>Hexapoda</taxon>
        <taxon>Insecta</taxon>
        <taxon>Pterygota</taxon>
        <taxon>Neoptera</taxon>
        <taxon>Polyneoptera</taxon>
        <taxon>Dictyoptera</taxon>
        <taxon>Blattodea</taxon>
        <taxon>Blattoidea</taxon>
        <taxon>Termitoidae</taxon>
        <taxon>Termopsidae</taxon>
        <taxon>Zootermopsis</taxon>
    </lineage>
</organism>
<dbReference type="InParanoid" id="A0A067R7E1"/>
<keyword evidence="2" id="KW-1185">Reference proteome</keyword>
<sequence>MVSNMMNIKVEEFADTQEVEDPIAKLPLIKFDHKVSCTLQLTFKKSVGFPIVSLLSIST</sequence>
<accession>A0A067R7E1</accession>
<name>A0A067R7E1_ZOONE</name>
<dbReference type="EMBL" id="KK852689">
    <property type="protein sequence ID" value="KDR18383.1"/>
    <property type="molecule type" value="Genomic_DNA"/>
</dbReference>
<dbReference type="Proteomes" id="UP000027135">
    <property type="component" value="Unassembled WGS sequence"/>
</dbReference>
<protein>
    <submittedName>
        <fullName evidence="1">Uncharacterized protein</fullName>
    </submittedName>
</protein>
<evidence type="ECO:0000313" key="2">
    <source>
        <dbReference type="Proteomes" id="UP000027135"/>
    </source>
</evidence>
<dbReference type="AlphaFoldDB" id="A0A067R7E1"/>
<proteinExistence type="predicted"/>
<evidence type="ECO:0000313" key="1">
    <source>
        <dbReference type="EMBL" id="KDR18383.1"/>
    </source>
</evidence>